<dbReference type="EMBL" id="GEDG01025885">
    <property type="protein sequence ID" value="JAP14929.1"/>
    <property type="molecule type" value="Transcribed_RNA"/>
</dbReference>
<proteinExistence type="predicted"/>
<evidence type="ECO:0000313" key="1">
    <source>
        <dbReference type="EMBL" id="JAP14929.1"/>
    </source>
</evidence>
<reference evidence="1" key="1">
    <citation type="submission" date="2015-12" db="EMBL/GenBank/DDBJ databases">
        <title>Gene expression during late stages of embryo sac development: a critical building block for successful pollen-pistil interactions.</title>
        <authorList>
            <person name="Liu Y."/>
            <person name="Joly V."/>
            <person name="Sabar M."/>
            <person name="Matton D.P."/>
        </authorList>
    </citation>
    <scope>NUCLEOTIDE SEQUENCE</scope>
</reference>
<name>A0A0V0H3G7_SOLCH</name>
<organism evidence="1">
    <name type="scientific">Solanum chacoense</name>
    <name type="common">Chaco potato</name>
    <dbReference type="NCBI Taxonomy" id="4108"/>
    <lineage>
        <taxon>Eukaryota</taxon>
        <taxon>Viridiplantae</taxon>
        <taxon>Streptophyta</taxon>
        <taxon>Embryophyta</taxon>
        <taxon>Tracheophyta</taxon>
        <taxon>Spermatophyta</taxon>
        <taxon>Magnoliopsida</taxon>
        <taxon>eudicotyledons</taxon>
        <taxon>Gunneridae</taxon>
        <taxon>Pentapetalae</taxon>
        <taxon>asterids</taxon>
        <taxon>lamiids</taxon>
        <taxon>Solanales</taxon>
        <taxon>Solanaceae</taxon>
        <taxon>Solanoideae</taxon>
        <taxon>Solaneae</taxon>
        <taxon>Solanum</taxon>
    </lineage>
</organism>
<sequence>MKERRRRRPKQYFPYSVVVAGRFYYSGEFAGDRSCRRLLGNCRLPSGCHYIEEEFSSLFYLLFSSVLFPILCY</sequence>
<dbReference type="AlphaFoldDB" id="A0A0V0H3G7"/>
<accession>A0A0V0H3G7</accession>
<protein>
    <submittedName>
        <fullName evidence="1">Putative ovule protein</fullName>
    </submittedName>
</protein>